<dbReference type="InterPro" id="IPR050534">
    <property type="entry name" value="Coronavir_polyprotein_1ab"/>
</dbReference>
<dbReference type="GO" id="GO:0043139">
    <property type="term" value="F:5'-3' DNA helicase activity"/>
    <property type="evidence" value="ECO:0007669"/>
    <property type="project" value="TreeGrafter"/>
</dbReference>
<dbReference type="GO" id="GO:0016787">
    <property type="term" value="F:hydrolase activity"/>
    <property type="evidence" value="ECO:0007669"/>
    <property type="project" value="UniProtKB-KW"/>
</dbReference>
<reference evidence="8 9" key="1">
    <citation type="submission" date="2018-03" db="EMBL/GenBank/DDBJ databases">
        <title>Genomic Encyclopedia of Archaeal and Bacterial Type Strains, Phase II (KMG-II): from individual species to whole genera.</title>
        <authorList>
            <person name="Goeker M."/>
        </authorList>
    </citation>
    <scope>NUCLEOTIDE SEQUENCE [LARGE SCALE GENOMIC DNA]</scope>
    <source>
        <strain evidence="8 9">DSM 24859</strain>
    </source>
</reference>
<keyword evidence="9" id="KW-1185">Reference proteome</keyword>
<evidence type="ECO:0000259" key="7">
    <source>
        <dbReference type="Pfam" id="PF13087"/>
    </source>
</evidence>
<keyword evidence="2" id="KW-0547">Nucleotide-binding</keyword>
<dbReference type="SUPFAM" id="SSF52540">
    <property type="entry name" value="P-loop containing nucleoside triphosphate hydrolases"/>
    <property type="match status" value="1"/>
</dbReference>
<proteinExistence type="inferred from homology"/>
<dbReference type="RefSeq" id="WP_106531442.1">
    <property type="nucleotide sequence ID" value="NZ_PYAW01000011.1"/>
</dbReference>
<dbReference type="InterPro" id="IPR041679">
    <property type="entry name" value="DNA2/NAM7-like_C"/>
</dbReference>
<comment type="caution">
    <text evidence="8">The sequence shown here is derived from an EMBL/GenBank/DDBJ whole genome shotgun (WGS) entry which is preliminary data.</text>
</comment>
<evidence type="ECO:0000256" key="3">
    <source>
        <dbReference type="ARBA" id="ARBA00022801"/>
    </source>
</evidence>
<dbReference type="Gene3D" id="3.40.50.300">
    <property type="entry name" value="P-loop containing nucleotide triphosphate hydrolases"/>
    <property type="match status" value="2"/>
</dbReference>
<evidence type="ECO:0000256" key="1">
    <source>
        <dbReference type="ARBA" id="ARBA00007913"/>
    </source>
</evidence>
<feature type="domain" description="DNA2/NAM7 helicase helicase" evidence="6">
    <location>
        <begin position="280"/>
        <end position="667"/>
    </location>
</feature>
<dbReference type="InterPro" id="IPR027417">
    <property type="entry name" value="P-loop_NTPase"/>
</dbReference>
<keyword evidence="3" id="KW-0378">Hydrolase</keyword>
<dbReference type="PANTHER" id="PTHR43788">
    <property type="entry name" value="DNA2/NAM7 HELICASE FAMILY MEMBER"/>
    <property type="match status" value="1"/>
</dbReference>
<dbReference type="Pfam" id="PF13087">
    <property type="entry name" value="AAA_12"/>
    <property type="match status" value="1"/>
</dbReference>
<dbReference type="Proteomes" id="UP000240971">
    <property type="component" value="Unassembled WGS sequence"/>
</dbReference>
<dbReference type="InterPro" id="IPR041677">
    <property type="entry name" value="DNA2/NAM7_AAA_11"/>
</dbReference>
<evidence type="ECO:0000313" key="9">
    <source>
        <dbReference type="Proteomes" id="UP000240971"/>
    </source>
</evidence>
<dbReference type="AlphaFoldDB" id="A0A2P8H912"/>
<dbReference type="Pfam" id="PF13086">
    <property type="entry name" value="AAA_11"/>
    <property type="match status" value="1"/>
</dbReference>
<evidence type="ECO:0000256" key="2">
    <source>
        <dbReference type="ARBA" id="ARBA00022741"/>
    </source>
</evidence>
<accession>A0A2P8H912</accession>
<dbReference type="OrthoDB" id="9757917at2"/>
<feature type="domain" description="DNA2/NAM7 helicase-like C-terminal" evidence="7">
    <location>
        <begin position="772"/>
        <end position="876"/>
    </location>
</feature>
<dbReference type="EMBL" id="PYAW01000011">
    <property type="protein sequence ID" value="PSL42708.1"/>
    <property type="molecule type" value="Genomic_DNA"/>
</dbReference>
<evidence type="ECO:0000256" key="5">
    <source>
        <dbReference type="ARBA" id="ARBA00022840"/>
    </source>
</evidence>
<name>A0A2P8H912_CHINA</name>
<dbReference type="PANTHER" id="PTHR43788:SF8">
    <property type="entry name" value="DNA-BINDING PROTEIN SMUBP-2"/>
    <property type="match status" value="1"/>
</dbReference>
<keyword evidence="5" id="KW-0067">ATP-binding</keyword>
<dbReference type="GO" id="GO:0005524">
    <property type="term" value="F:ATP binding"/>
    <property type="evidence" value="ECO:0007669"/>
    <property type="project" value="UniProtKB-KW"/>
</dbReference>
<protein>
    <submittedName>
        <fullName evidence="8">AAA domain-containing protein</fullName>
    </submittedName>
</protein>
<comment type="similarity">
    <text evidence="1">Belongs to the DNA2/NAM7 helicase family.</text>
</comment>
<evidence type="ECO:0000313" key="8">
    <source>
        <dbReference type="EMBL" id="PSL42708.1"/>
    </source>
</evidence>
<keyword evidence="4" id="KW-0347">Helicase</keyword>
<evidence type="ECO:0000259" key="6">
    <source>
        <dbReference type="Pfam" id="PF13086"/>
    </source>
</evidence>
<gene>
    <name evidence="8" type="ORF">CLV51_11195</name>
</gene>
<sequence length="904" mass="102732">MNKKKAHSLNVLKFWRAIEAFNLPDLPEQKIRDTRKFTQLRSNVLFPWETPSSVSVPDRKWKHTIYFGCMLKQRVLDVIRTAVTDDEEQIEPLLGSTWLSAIVVDEKGCIYYKTYTRAAFSYAVEVLIAGTSLDKVKEDLDLAYTELPVRFGIEEVEEDDEENIIPLTWIQIENEINDLRKITSVFREKTDILCVSELIHATTEPETPFLNSFYTADLSNLIDLVHSKKDIGQPLTAYLQEKICIEDRYDIQENGIIIQCIHPQYQSAARWPSNPVHGLHSAQQAAVYMSLSKLHNESGLLGVNGPPGTGKTTLLREVVADVILKRAERLLDTGVNKLFSKKRIFVGDSYYYNILSGVFANDGILISSNNNTAVENISKELPQVKSIDVESFPHASYFIETAQKMGDKEQTWAILSAVLGNSTNCKNFRYNLLTTGNFGKLLNSLDNEYAETHHKEEFHRVATELKALLSEFKTFQKIAATYHEGVLALYFPKDYKRLDNDTLLNLKNQLIHTYKILPENIIDQNVSQMKMADIHRMLPYSSVTINTLRSNIFLKSLELIEHAIKINARHFKANIEMFLNMLAGKNTGLINDAAAKILWDTFFFCIPVVSSALASIERFLKKLGQADIGWLMLDEAGQATPQSACGAIWRSQRCIVIGDTLQVMPVVTVSELLGKVLQKNYDIPVPYWSPLYSSTQLLADRTTAFGTYVLGKNEKIWTGFPLRAHRRCADPMFTISNTIAYDGQMVKVTQDGQLNISIGKSTWIDVRSNRNHGHIITDEIEALREKMNILHENSETGTIYIISPFKSVASECQQIFDDVECGTIHRFQGKEADIVFIILGSDPYASRAREWVAQAPNMLNVAVTRAKKYVYVIGNRELWKLQPYFSYLAEILPVEEYRKENIGR</sequence>
<evidence type="ECO:0000256" key="4">
    <source>
        <dbReference type="ARBA" id="ARBA00022806"/>
    </source>
</evidence>
<organism evidence="8 9">
    <name type="scientific">Chitinophaga niastensis</name>
    <dbReference type="NCBI Taxonomy" id="536980"/>
    <lineage>
        <taxon>Bacteria</taxon>
        <taxon>Pseudomonadati</taxon>
        <taxon>Bacteroidota</taxon>
        <taxon>Chitinophagia</taxon>
        <taxon>Chitinophagales</taxon>
        <taxon>Chitinophagaceae</taxon>
        <taxon>Chitinophaga</taxon>
    </lineage>
</organism>